<keyword evidence="3" id="KW-0813">Transport</keyword>
<accession>A0A9D0ZNI8</accession>
<sequence>MDTVRLETRYGMADGLTPTIAARIAECASRYRAHVSIESEGRTIRIESLISVLSMELRRGLPLAVIAQGEDAGEAAEGLRALLEG</sequence>
<evidence type="ECO:0000256" key="1">
    <source>
        <dbReference type="ARBA" id="ARBA00003681"/>
    </source>
</evidence>
<feature type="domain" description="HPr" evidence="4">
    <location>
        <begin position="3"/>
        <end position="85"/>
    </location>
</feature>
<dbReference type="PROSITE" id="PS51350">
    <property type="entry name" value="PTS_HPR_DOM"/>
    <property type="match status" value="1"/>
</dbReference>
<dbReference type="Pfam" id="PF00381">
    <property type="entry name" value="PTS-HPr"/>
    <property type="match status" value="1"/>
</dbReference>
<dbReference type="EMBL" id="DVFZ01000105">
    <property type="protein sequence ID" value="HIQ83683.1"/>
    <property type="molecule type" value="Genomic_DNA"/>
</dbReference>
<dbReference type="PANTHER" id="PTHR33705">
    <property type="entry name" value="PHOSPHOCARRIER PROTEIN HPR"/>
    <property type="match status" value="1"/>
</dbReference>
<reference evidence="5" key="1">
    <citation type="submission" date="2020-10" db="EMBL/GenBank/DDBJ databases">
        <authorList>
            <person name="Gilroy R."/>
        </authorList>
    </citation>
    <scope>NUCLEOTIDE SEQUENCE</scope>
    <source>
        <strain evidence="5">ChiSjej6B24-2974</strain>
    </source>
</reference>
<evidence type="ECO:0000313" key="5">
    <source>
        <dbReference type="EMBL" id="HIQ83683.1"/>
    </source>
</evidence>
<organism evidence="5 6">
    <name type="scientific">Candidatus Pullichristensenella stercorigallinarum</name>
    <dbReference type="NCBI Taxonomy" id="2840909"/>
    <lineage>
        <taxon>Bacteria</taxon>
        <taxon>Bacillati</taxon>
        <taxon>Bacillota</taxon>
        <taxon>Clostridia</taxon>
        <taxon>Candidatus Pullichristensenella</taxon>
    </lineage>
</organism>
<dbReference type="PRINTS" id="PR00107">
    <property type="entry name" value="PHOSPHOCPHPR"/>
</dbReference>
<gene>
    <name evidence="5" type="ORF">IAA52_11345</name>
</gene>
<dbReference type="InterPro" id="IPR000032">
    <property type="entry name" value="HPr-like"/>
</dbReference>
<evidence type="ECO:0000313" key="6">
    <source>
        <dbReference type="Proteomes" id="UP000824260"/>
    </source>
</evidence>
<name>A0A9D0ZNI8_9FIRM</name>
<evidence type="ECO:0000259" key="4">
    <source>
        <dbReference type="PROSITE" id="PS51350"/>
    </source>
</evidence>
<dbReference type="PANTHER" id="PTHR33705:SF1">
    <property type="entry name" value="PHOSPHOCARRIER PROTEIN HPR"/>
    <property type="match status" value="1"/>
</dbReference>
<dbReference type="InterPro" id="IPR050399">
    <property type="entry name" value="HPr"/>
</dbReference>
<dbReference type="Proteomes" id="UP000824260">
    <property type="component" value="Unassembled WGS sequence"/>
</dbReference>
<comment type="caution">
    <text evidence="5">The sequence shown here is derived from an EMBL/GenBank/DDBJ whole genome shotgun (WGS) entry which is preliminary data.</text>
</comment>
<keyword evidence="3" id="KW-0762">Sugar transport</keyword>
<dbReference type="AlphaFoldDB" id="A0A9D0ZNI8"/>
<dbReference type="Gene3D" id="3.30.1340.10">
    <property type="entry name" value="HPr-like"/>
    <property type="match status" value="1"/>
</dbReference>
<evidence type="ECO:0000256" key="2">
    <source>
        <dbReference type="ARBA" id="ARBA00020422"/>
    </source>
</evidence>
<comment type="function">
    <text evidence="1">General (non sugar-specific) component of the phosphoenolpyruvate-dependent sugar phosphotransferase system (sugar PTS). This major carbohydrate active-transport system catalyzes the phosphorylation of incoming sugar substrates concomitantly with their translocation across the cell membrane. The phosphoryl group from phosphoenolpyruvate (PEP) is transferred to the phosphoryl carrier protein HPr by enzyme I. Phospho-HPr then transfers it to the PTS EIIA domain.</text>
</comment>
<proteinExistence type="predicted"/>
<protein>
    <recommendedName>
        <fullName evidence="2">Phosphocarrier protein HPr</fullName>
    </recommendedName>
</protein>
<dbReference type="SUPFAM" id="SSF55594">
    <property type="entry name" value="HPr-like"/>
    <property type="match status" value="1"/>
</dbReference>
<reference evidence="5" key="2">
    <citation type="journal article" date="2021" name="PeerJ">
        <title>Extensive microbial diversity within the chicken gut microbiome revealed by metagenomics and culture.</title>
        <authorList>
            <person name="Gilroy R."/>
            <person name="Ravi A."/>
            <person name="Getino M."/>
            <person name="Pursley I."/>
            <person name="Horton D.L."/>
            <person name="Alikhan N.F."/>
            <person name="Baker D."/>
            <person name="Gharbi K."/>
            <person name="Hall N."/>
            <person name="Watson M."/>
            <person name="Adriaenssens E.M."/>
            <person name="Foster-Nyarko E."/>
            <person name="Jarju S."/>
            <person name="Secka A."/>
            <person name="Antonio M."/>
            <person name="Oren A."/>
            <person name="Chaudhuri R.R."/>
            <person name="La Ragione R."/>
            <person name="Hildebrand F."/>
            <person name="Pallen M.J."/>
        </authorList>
    </citation>
    <scope>NUCLEOTIDE SEQUENCE</scope>
    <source>
        <strain evidence="5">ChiSjej6B24-2974</strain>
    </source>
</reference>
<dbReference type="InterPro" id="IPR035895">
    <property type="entry name" value="HPr-like_sf"/>
</dbReference>
<evidence type="ECO:0000256" key="3">
    <source>
        <dbReference type="ARBA" id="ARBA00022597"/>
    </source>
</evidence>